<accession>A0A4P6UIT3</accession>
<reference evidence="1 2" key="1">
    <citation type="submission" date="2018-07" db="EMBL/GenBank/DDBJ databases">
        <title>Exploring interactions and the metabolic potential of the ultra-small soil bacteria Hylemonella gracilis.</title>
        <authorList>
            <person name="Tyc O."/>
            <person name="Kulkarni P."/>
            <person name="Gawehns F."/>
            <person name="Hundscheid M."/>
            <person name="Zweers H."/>
            <person name="Garbeva P."/>
        </authorList>
    </citation>
    <scope>NUCLEOTIDE SEQUENCE [LARGE SCALE GENOMIC DNA]</scope>
    <source>
        <strain evidence="1 2">NS1</strain>
    </source>
</reference>
<sequence length="321" mass="33521">MPAQRSPLSDGRWHFQHGPMDIVIGAQARDARGERAVADAHEAAWRRFVPLLDELAGELPLLRRPIEIDVDPEALPMAGVVGRRMWHACAPFRAPFITPMAAVAGAVAQELIACYQREGIARAWVNNGGDIALHLMPGASVRIGLYADIARLTAREALRGVSVDGQFEVTHAMPVRGVATSGWRGRSFSLGIADSVTVLAETAAAADAAATVIANAVDVIDASIVRRPANELRDDSDLGAMPVTVDVPPLAPQRVAEALAAGLRRAGALQAAGRITGAILVCQGQVRVMEGGLCGVAPGVAMMVPGAEAGSVFARTGSVFA</sequence>
<dbReference type="NCBIfam" id="NF003322">
    <property type="entry name" value="PRK04334.1-2"/>
    <property type="match status" value="1"/>
</dbReference>
<dbReference type="EMBL" id="CP031395">
    <property type="protein sequence ID" value="QBK04264.1"/>
    <property type="molecule type" value="Genomic_DNA"/>
</dbReference>
<protein>
    <submittedName>
        <fullName evidence="1">UPF0280 family protein</fullName>
    </submittedName>
</protein>
<name>A0A4P6UIT3_9BURK</name>
<evidence type="ECO:0000313" key="1">
    <source>
        <dbReference type="EMBL" id="QBK04264.1"/>
    </source>
</evidence>
<dbReference type="AlphaFoldDB" id="A0A4P6UIT3"/>
<dbReference type="OrthoDB" id="8990499at2"/>
<proteinExistence type="predicted"/>
<evidence type="ECO:0000313" key="2">
    <source>
        <dbReference type="Proteomes" id="UP000292939"/>
    </source>
</evidence>
<organism evidence="1 2">
    <name type="scientific">Hylemonella gracilis</name>
    <dbReference type="NCBI Taxonomy" id="80880"/>
    <lineage>
        <taxon>Bacteria</taxon>
        <taxon>Pseudomonadati</taxon>
        <taxon>Pseudomonadota</taxon>
        <taxon>Betaproteobacteria</taxon>
        <taxon>Burkholderiales</taxon>
        <taxon>Comamonadaceae</taxon>
        <taxon>Hylemonella</taxon>
    </lineage>
</organism>
<dbReference type="KEGG" id="hgr:DW355_05250"/>
<dbReference type="Gene3D" id="3.10.520.10">
    <property type="entry name" value="ApbE-like domains"/>
    <property type="match status" value="1"/>
</dbReference>
<gene>
    <name evidence="1" type="ORF">DW355_05250</name>
</gene>
<dbReference type="Proteomes" id="UP000292939">
    <property type="component" value="Chromosome"/>
</dbReference>
<dbReference type="RefSeq" id="WP_131278274.1">
    <property type="nucleotide sequence ID" value="NZ_CP031395.1"/>
</dbReference>
<dbReference type="InterPro" id="IPR003374">
    <property type="entry name" value="ApbE-like_sf"/>
</dbReference>
<dbReference type="SUPFAM" id="SSF143631">
    <property type="entry name" value="ApbE-like"/>
    <property type="match status" value="1"/>
</dbReference>